<dbReference type="RefSeq" id="WP_198880774.1">
    <property type="nucleotide sequence ID" value="NZ_JAEKJA010000003.1"/>
</dbReference>
<keyword evidence="3" id="KW-0998">Cell outer membrane</keyword>
<dbReference type="GO" id="GO:0009279">
    <property type="term" value="C:cell outer membrane"/>
    <property type="evidence" value="ECO:0007669"/>
    <property type="project" value="UniProtKB-SubCell"/>
</dbReference>
<evidence type="ECO:0000256" key="1">
    <source>
        <dbReference type="ARBA" id="ARBA00004442"/>
    </source>
</evidence>
<evidence type="ECO:0000256" key="3">
    <source>
        <dbReference type="ARBA" id="ARBA00023237"/>
    </source>
</evidence>
<reference evidence="7" key="1">
    <citation type="submission" date="2020-12" db="EMBL/GenBank/DDBJ databases">
        <title>Bacterial taxonomy.</title>
        <authorList>
            <person name="Pan X."/>
        </authorList>
    </citation>
    <scope>NUCLEOTIDE SEQUENCE</scope>
    <source>
        <strain evidence="7">B2012</strain>
    </source>
</reference>
<evidence type="ECO:0000256" key="2">
    <source>
        <dbReference type="ARBA" id="ARBA00023136"/>
    </source>
</evidence>
<dbReference type="SUPFAM" id="SSF103088">
    <property type="entry name" value="OmpA-like"/>
    <property type="match status" value="1"/>
</dbReference>
<name>A0A934MGD8_9HYPH</name>
<dbReference type="PRINTS" id="PR01021">
    <property type="entry name" value="OMPADOMAIN"/>
</dbReference>
<dbReference type="Gene3D" id="3.30.1330.60">
    <property type="entry name" value="OmpA-like domain"/>
    <property type="match status" value="1"/>
</dbReference>
<comment type="caution">
    <text evidence="7">The sequence shown here is derived from an EMBL/GenBank/DDBJ whole genome shotgun (WGS) entry which is preliminary data.</text>
</comment>
<feature type="chain" id="PRO_5037566052" evidence="5">
    <location>
        <begin position="24"/>
        <end position="190"/>
    </location>
</feature>
<dbReference type="PANTHER" id="PTHR30329">
    <property type="entry name" value="STATOR ELEMENT OF FLAGELLAR MOTOR COMPLEX"/>
    <property type="match status" value="1"/>
</dbReference>
<keyword evidence="8" id="KW-1185">Reference proteome</keyword>
<accession>A0A934MGD8</accession>
<dbReference type="AlphaFoldDB" id="A0A934MGD8"/>
<dbReference type="Proteomes" id="UP000609531">
    <property type="component" value="Unassembled WGS sequence"/>
</dbReference>
<dbReference type="Pfam" id="PF00691">
    <property type="entry name" value="OmpA"/>
    <property type="match status" value="1"/>
</dbReference>
<sequence>MTIARIAVPFAALLAGIATPAAAQNQLDRNQIIKSLYETGSTVAALDPAALQAAAERAAASGGDNAQGPLSDRINTLPQLSVEINFDRGSARIRPESYYSVGLIADALHTPYLMGQRIVVVGHTDATGGRELNLKLSKERAASVRDALVTTFNVPAAQLTSIGLGEEQLQDPAHPDSGVNRRVQLLNLGP</sequence>
<dbReference type="EMBL" id="JAEKJA010000003">
    <property type="protein sequence ID" value="MBJ3774866.1"/>
    <property type="molecule type" value="Genomic_DNA"/>
</dbReference>
<evidence type="ECO:0000259" key="6">
    <source>
        <dbReference type="PROSITE" id="PS51123"/>
    </source>
</evidence>
<dbReference type="CDD" id="cd07185">
    <property type="entry name" value="OmpA_C-like"/>
    <property type="match status" value="1"/>
</dbReference>
<protein>
    <submittedName>
        <fullName evidence="7">OmpA family protein</fullName>
    </submittedName>
</protein>
<evidence type="ECO:0000313" key="8">
    <source>
        <dbReference type="Proteomes" id="UP000609531"/>
    </source>
</evidence>
<dbReference type="InterPro" id="IPR036737">
    <property type="entry name" value="OmpA-like_sf"/>
</dbReference>
<dbReference type="PROSITE" id="PS51123">
    <property type="entry name" value="OMPA_2"/>
    <property type="match status" value="1"/>
</dbReference>
<dbReference type="InterPro" id="IPR050330">
    <property type="entry name" value="Bact_OuterMem_StrucFunc"/>
</dbReference>
<gene>
    <name evidence="7" type="ORF">JCR33_04160</name>
</gene>
<evidence type="ECO:0000313" key="7">
    <source>
        <dbReference type="EMBL" id="MBJ3774866.1"/>
    </source>
</evidence>
<dbReference type="InterPro" id="IPR006665">
    <property type="entry name" value="OmpA-like"/>
</dbReference>
<feature type="signal peptide" evidence="5">
    <location>
        <begin position="1"/>
        <end position="23"/>
    </location>
</feature>
<keyword evidence="2 4" id="KW-0472">Membrane</keyword>
<dbReference type="InterPro" id="IPR006664">
    <property type="entry name" value="OMP_bac"/>
</dbReference>
<evidence type="ECO:0000256" key="4">
    <source>
        <dbReference type="PROSITE-ProRule" id="PRU00473"/>
    </source>
</evidence>
<proteinExistence type="predicted"/>
<feature type="domain" description="OmpA-like" evidence="6">
    <location>
        <begin position="73"/>
        <end position="190"/>
    </location>
</feature>
<organism evidence="7 8">
    <name type="scientific">Acuticoccus mangrovi</name>
    <dbReference type="NCBI Taxonomy" id="2796142"/>
    <lineage>
        <taxon>Bacteria</taxon>
        <taxon>Pseudomonadati</taxon>
        <taxon>Pseudomonadota</taxon>
        <taxon>Alphaproteobacteria</taxon>
        <taxon>Hyphomicrobiales</taxon>
        <taxon>Amorphaceae</taxon>
        <taxon>Acuticoccus</taxon>
    </lineage>
</organism>
<evidence type="ECO:0000256" key="5">
    <source>
        <dbReference type="SAM" id="SignalP"/>
    </source>
</evidence>
<dbReference type="PANTHER" id="PTHR30329:SF21">
    <property type="entry name" value="LIPOPROTEIN YIAD-RELATED"/>
    <property type="match status" value="1"/>
</dbReference>
<keyword evidence="5" id="KW-0732">Signal</keyword>
<comment type="subcellular location">
    <subcellularLocation>
        <location evidence="1">Cell outer membrane</location>
    </subcellularLocation>
</comment>